<dbReference type="PANTHER" id="PTHR23513">
    <property type="entry name" value="INTEGRAL MEMBRANE EFFLUX PROTEIN-RELATED"/>
    <property type="match status" value="1"/>
</dbReference>
<feature type="transmembrane region" description="Helical" evidence="6">
    <location>
        <begin position="355"/>
        <end position="378"/>
    </location>
</feature>
<comment type="subcellular location">
    <subcellularLocation>
        <location evidence="1">Cell membrane</location>
        <topology evidence="1">Multi-pass membrane protein</topology>
    </subcellularLocation>
</comment>
<dbReference type="EMBL" id="JBHSXS010000006">
    <property type="protein sequence ID" value="MFC6880893.1"/>
    <property type="molecule type" value="Genomic_DNA"/>
</dbReference>
<evidence type="ECO:0000256" key="6">
    <source>
        <dbReference type="SAM" id="Phobius"/>
    </source>
</evidence>
<feature type="transmembrane region" description="Helical" evidence="6">
    <location>
        <begin position="384"/>
        <end position="405"/>
    </location>
</feature>
<sequence>MSAVLSRATAPITRLAGSIFILGLGTGLVLVGLPLLILHEYGTGLGLGLVIGLRILPNFLLGPSVGGYIDARDPRRIAIVASLASAAFTVLMPLTSALWQLCVLAVALGLTSMFTGPARMALRSWLIPEGREMDGNASIVTAERVPDVLGPAMVGPLLVVGDLDWLFYGGGLLTVLACVPLLGLGRMPRSSAPEPAARASGAGLLSLRGIVGRLFTDNARSLAEVVRVDGTLSALTITGFTYVFALGVGRIFLSEYSIRHFPSLHGALGYLMAAMAFGGILGSIAAPRLKRIQPNRLYFIGNILEGVCWLLLPFTPGFASACALMVVAGVLESAATVVFFAEVQIRLPDSFSGRYYAMLLPLTDACMLLGAVVGGTVVLAGLPWAAVVICLAMAAPIVLLGRLFLQPTTPATTRAPQKQAT</sequence>
<dbReference type="InterPro" id="IPR011701">
    <property type="entry name" value="MFS"/>
</dbReference>
<dbReference type="Proteomes" id="UP001596380">
    <property type="component" value="Unassembled WGS sequence"/>
</dbReference>
<dbReference type="SUPFAM" id="SSF103473">
    <property type="entry name" value="MFS general substrate transporter"/>
    <property type="match status" value="1"/>
</dbReference>
<keyword evidence="5 6" id="KW-0472">Membrane</keyword>
<evidence type="ECO:0000256" key="1">
    <source>
        <dbReference type="ARBA" id="ARBA00004651"/>
    </source>
</evidence>
<comment type="caution">
    <text evidence="7">The sequence shown here is derived from an EMBL/GenBank/DDBJ whole genome shotgun (WGS) entry which is preliminary data.</text>
</comment>
<keyword evidence="4 6" id="KW-1133">Transmembrane helix</keyword>
<keyword evidence="8" id="KW-1185">Reference proteome</keyword>
<feature type="transmembrane region" description="Helical" evidence="6">
    <location>
        <begin position="44"/>
        <end position="65"/>
    </location>
</feature>
<dbReference type="PANTHER" id="PTHR23513:SF11">
    <property type="entry name" value="STAPHYLOFERRIN A TRANSPORTER"/>
    <property type="match status" value="1"/>
</dbReference>
<gene>
    <name evidence="7" type="ORF">ACFQKB_14085</name>
</gene>
<feature type="transmembrane region" description="Helical" evidence="6">
    <location>
        <begin position="12"/>
        <end position="38"/>
    </location>
</feature>
<evidence type="ECO:0000256" key="2">
    <source>
        <dbReference type="ARBA" id="ARBA00022475"/>
    </source>
</evidence>
<feature type="transmembrane region" description="Helical" evidence="6">
    <location>
        <begin position="165"/>
        <end position="184"/>
    </location>
</feature>
<evidence type="ECO:0000313" key="7">
    <source>
        <dbReference type="EMBL" id="MFC6880893.1"/>
    </source>
</evidence>
<dbReference type="Gene3D" id="1.20.1250.20">
    <property type="entry name" value="MFS general substrate transporter like domains"/>
    <property type="match status" value="1"/>
</dbReference>
<name>A0ABW2CGF7_9ACTN</name>
<feature type="transmembrane region" description="Helical" evidence="6">
    <location>
        <begin position="230"/>
        <end position="252"/>
    </location>
</feature>
<evidence type="ECO:0000256" key="3">
    <source>
        <dbReference type="ARBA" id="ARBA00022692"/>
    </source>
</evidence>
<dbReference type="Pfam" id="PF07690">
    <property type="entry name" value="MFS_1"/>
    <property type="match status" value="1"/>
</dbReference>
<evidence type="ECO:0000313" key="8">
    <source>
        <dbReference type="Proteomes" id="UP001596380"/>
    </source>
</evidence>
<reference evidence="8" key="1">
    <citation type="journal article" date="2019" name="Int. J. Syst. Evol. Microbiol.">
        <title>The Global Catalogue of Microorganisms (GCM) 10K type strain sequencing project: providing services to taxonomists for standard genome sequencing and annotation.</title>
        <authorList>
            <consortium name="The Broad Institute Genomics Platform"/>
            <consortium name="The Broad Institute Genome Sequencing Center for Infectious Disease"/>
            <person name="Wu L."/>
            <person name="Ma J."/>
        </authorList>
    </citation>
    <scope>NUCLEOTIDE SEQUENCE [LARGE SCALE GENOMIC DNA]</scope>
    <source>
        <strain evidence="8">JCM 3369</strain>
    </source>
</reference>
<keyword evidence="2" id="KW-1003">Cell membrane</keyword>
<feature type="transmembrane region" description="Helical" evidence="6">
    <location>
        <begin position="264"/>
        <end position="285"/>
    </location>
</feature>
<feature type="transmembrane region" description="Helical" evidence="6">
    <location>
        <begin position="318"/>
        <end position="343"/>
    </location>
</feature>
<keyword evidence="3 6" id="KW-0812">Transmembrane</keyword>
<organism evidence="7 8">
    <name type="scientific">Actinomadura yumaensis</name>
    <dbReference type="NCBI Taxonomy" id="111807"/>
    <lineage>
        <taxon>Bacteria</taxon>
        <taxon>Bacillati</taxon>
        <taxon>Actinomycetota</taxon>
        <taxon>Actinomycetes</taxon>
        <taxon>Streptosporangiales</taxon>
        <taxon>Thermomonosporaceae</taxon>
        <taxon>Actinomadura</taxon>
    </lineage>
</organism>
<feature type="transmembrane region" description="Helical" evidence="6">
    <location>
        <begin position="77"/>
        <end position="110"/>
    </location>
</feature>
<dbReference type="RefSeq" id="WP_378063268.1">
    <property type="nucleotide sequence ID" value="NZ_JBHSXS010000006.1"/>
</dbReference>
<feature type="transmembrane region" description="Helical" evidence="6">
    <location>
        <begin position="297"/>
        <end position="312"/>
    </location>
</feature>
<dbReference type="InterPro" id="IPR036259">
    <property type="entry name" value="MFS_trans_sf"/>
</dbReference>
<evidence type="ECO:0000256" key="5">
    <source>
        <dbReference type="ARBA" id="ARBA00023136"/>
    </source>
</evidence>
<accession>A0ABW2CGF7</accession>
<proteinExistence type="predicted"/>
<evidence type="ECO:0000256" key="4">
    <source>
        <dbReference type="ARBA" id="ARBA00022989"/>
    </source>
</evidence>
<protein>
    <submittedName>
        <fullName evidence="7">MFS transporter</fullName>
    </submittedName>
</protein>